<proteinExistence type="predicted"/>
<sequence length="273" mass="31403">MNLVDKTTKCLISEEWNVDETLENLKESTLKLSNFKNIPLKKLNLVMQEVCSIGYDLKKDGSNYNGIFRINSWTIKIINKSPKIAGVLQMISAIISFTLPVKYDVWKKVNIYLLSGEALSYVGRPFIEWKLHHKDWLTHNQQTVLKLLLVLSNFSVVTSGIYNIIYNYGEDYSVWEFLKAKIFSNEISKFALAAQLVSLTQAITTFAPDRCKNIIKSIISGIIITRGSCELKFAYDLIRRSVRYDEPAKNNSCEIVFFIFILKNTNLFALFIR</sequence>
<dbReference type="HOGENOM" id="CLU_1019056_0_0_14"/>
<dbReference type="Proteomes" id="UP000019260">
    <property type="component" value="Chromosome"/>
</dbReference>
<keyword evidence="1" id="KW-0472">Membrane</keyword>
<evidence type="ECO:0000256" key="1">
    <source>
        <dbReference type="SAM" id="Phobius"/>
    </source>
</evidence>
<name>W6AVM8_9MOLU</name>
<dbReference type="EMBL" id="CP006720">
    <property type="protein sequence ID" value="AHI57759.1"/>
    <property type="molecule type" value="Genomic_DNA"/>
</dbReference>
<organism evidence="2 3">
    <name type="scientific">Spiroplasma mirum ATCC 29335</name>
    <dbReference type="NCBI Taxonomy" id="838561"/>
    <lineage>
        <taxon>Bacteria</taxon>
        <taxon>Bacillati</taxon>
        <taxon>Mycoplasmatota</taxon>
        <taxon>Mollicutes</taxon>
        <taxon>Entomoplasmatales</taxon>
        <taxon>Spiroplasmataceae</taxon>
        <taxon>Spiroplasma</taxon>
    </lineage>
</organism>
<evidence type="ECO:0000313" key="2">
    <source>
        <dbReference type="EMBL" id="AHI57759.1"/>
    </source>
</evidence>
<feature type="transmembrane region" description="Helical" evidence="1">
    <location>
        <begin position="147"/>
        <end position="165"/>
    </location>
</feature>
<reference evidence="2 3" key="1">
    <citation type="submission" date="2013-09" db="EMBL/GenBank/DDBJ databases">
        <title>Complete genome sequence of Spiroplasma mirum suckling mouse cataract agent.</title>
        <authorList>
            <person name="Landry C.A."/>
            <person name="Bastian F.O."/>
            <person name="Thune R.L."/>
        </authorList>
    </citation>
    <scope>NUCLEOTIDE SEQUENCE [LARGE SCALE GENOMIC DNA]</scope>
    <source>
        <strain evidence="2 3">SMCA</strain>
    </source>
</reference>
<keyword evidence="1" id="KW-0812">Transmembrane</keyword>
<feature type="transmembrane region" description="Helical" evidence="1">
    <location>
        <begin position="255"/>
        <end position="272"/>
    </location>
</feature>
<protein>
    <submittedName>
        <fullName evidence="2">Uncharacterized protein</fullName>
    </submittedName>
</protein>
<keyword evidence="3" id="KW-1185">Reference proteome</keyword>
<dbReference type="RefSeq" id="WP_025317159.1">
    <property type="nucleotide sequence ID" value="NZ_CP002082.1"/>
</dbReference>
<evidence type="ECO:0000313" key="3">
    <source>
        <dbReference type="Proteomes" id="UP000019260"/>
    </source>
</evidence>
<dbReference type="OrthoDB" id="9966537at2"/>
<dbReference type="KEGG" id="smia:P344_02055"/>
<gene>
    <name evidence="2" type="ORF">P344_02055</name>
</gene>
<dbReference type="AlphaFoldDB" id="W6AVM8"/>
<keyword evidence="1" id="KW-1133">Transmembrane helix</keyword>
<accession>W6AVM8</accession>
<dbReference type="PATRIC" id="fig|838561.3.peg.393"/>